<dbReference type="InterPro" id="IPR032818">
    <property type="entry name" value="DedA-like"/>
</dbReference>
<evidence type="ECO:0000313" key="9">
    <source>
        <dbReference type="EMBL" id="MFC6314280.1"/>
    </source>
</evidence>
<dbReference type="PANTHER" id="PTHR30353">
    <property type="entry name" value="INNER MEMBRANE PROTEIN DEDA-RELATED"/>
    <property type="match status" value="1"/>
</dbReference>
<evidence type="ECO:0000256" key="5">
    <source>
        <dbReference type="ARBA" id="ARBA00022989"/>
    </source>
</evidence>
<comment type="similarity">
    <text evidence="2 7">Belongs to the DedA family.</text>
</comment>
<proteinExistence type="inferred from homology"/>
<dbReference type="InterPro" id="IPR032816">
    <property type="entry name" value="VTT_dom"/>
</dbReference>
<feature type="transmembrane region" description="Helical" evidence="7">
    <location>
        <begin position="152"/>
        <end position="174"/>
    </location>
</feature>
<evidence type="ECO:0000256" key="2">
    <source>
        <dbReference type="ARBA" id="ARBA00010792"/>
    </source>
</evidence>
<evidence type="ECO:0000256" key="6">
    <source>
        <dbReference type="ARBA" id="ARBA00023136"/>
    </source>
</evidence>
<evidence type="ECO:0000256" key="3">
    <source>
        <dbReference type="ARBA" id="ARBA00022475"/>
    </source>
</evidence>
<dbReference type="PANTHER" id="PTHR30353:SF0">
    <property type="entry name" value="TRANSMEMBRANE PROTEIN"/>
    <property type="match status" value="1"/>
</dbReference>
<keyword evidence="6 7" id="KW-0472">Membrane</keyword>
<dbReference type="RefSeq" id="WP_164511061.1">
    <property type="nucleotide sequence ID" value="NZ_JBHSSM010000005.1"/>
</dbReference>
<evidence type="ECO:0000256" key="4">
    <source>
        <dbReference type="ARBA" id="ARBA00022692"/>
    </source>
</evidence>
<evidence type="ECO:0000313" key="10">
    <source>
        <dbReference type="Proteomes" id="UP001596310"/>
    </source>
</evidence>
<dbReference type="Proteomes" id="UP001596310">
    <property type="component" value="Unassembled WGS sequence"/>
</dbReference>
<organism evidence="9 10">
    <name type="scientific">Lapidilactobacillus achengensis</name>
    <dbReference type="NCBI Taxonomy" id="2486000"/>
    <lineage>
        <taxon>Bacteria</taxon>
        <taxon>Bacillati</taxon>
        <taxon>Bacillota</taxon>
        <taxon>Bacilli</taxon>
        <taxon>Lactobacillales</taxon>
        <taxon>Lactobacillaceae</taxon>
        <taxon>Lapidilactobacillus</taxon>
    </lineage>
</organism>
<dbReference type="Pfam" id="PF09335">
    <property type="entry name" value="VTT_dom"/>
    <property type="match status" value="1"/>
</dbReference>
<keyword evidence="3 7" id="KW-1003">Cell membrane</keyword>
<comment type="caution">
    <text evidence="9">The sequence shown here is derived from an EMBL/GenBank/DDBJ whole genome shotgun (WGS) entry which is preliminary data.</text>
</comment>
<keyword evidence="4 7" id="KW-0812">Transmembrane</keyword>
<evidence type="ECO:0000256" key="1">
    <source>
        <dbReference type="ARBA" id="ARBA00004651"/>
    </source>
</evidence>
<name>A0ABW1UMI7_9LACO</name>
<gene>
    <name evidence="9" type="ORF">ACFQHW_01675</name>
</gene>
<keyword evidence="5 7" id="KW-1133">Transmembrane helix</keyword>
<dbReference type="EMBL" id="JBHSSM010000005">
    <property type="protein sequence ID" value="MFC6314280.1"/>
    <property type="molecule type" value="Genomic_DNA"/>
</dbReference>
<feature type="transmembrane region" description="Helical" evidence="7">
    <location>
        <begin position="186"/>
        <end position="204"/>
    </location>
</feature>
<accession>A0ABW1UMI7</accession>
<protein>
    <submittedName>
        <fullName evidence="9">VTT domain-containing protein</fullName>
    </submittedName>
</protein>
<keyword evidence="10" id="KW-1185">Reference proteome</keyword>
<feature type="transmembrane region" description="Helical" evidence="7">
    <location>
        <begin position="64"/>
        <end position="83"/>
    </location>
</feature>
<evidence type="ECO:0000256" key="7">
    <source>
        <dbReference type="RuleBase" id="RU367016"/>
    </source>
</evidence>
<reference evidence="10" key="1">
    <citation type="journal article" date="2019" name="Int. J. Syst. Evol. Microbiol.">
        <title>The Global Catalogue of Microorganisms (GCM) 10K type strain sequencing project: providing services to taxonomists for standard genome sequencing and annotation.</title>
        <authorList>
            <consortium name="The Broad Institute Genomics Platform"/>
            <consortium name="The Broad Institute Genome Sequencing Center for Infectious Disease"/>
            <person name="Wu L."/>
            <person name="Ma J."/>
        </authorList>
    </citation>
    <scope>NUCLEOTIDE SEQUENCE [LARGE SCALE GENOMIC DNA]</scope>
    <source>
        <strain evidence="10">CCM 8897</strain>
    </source>
</reference>
<comment type="subcellular location">
    <subcellularLocation>
        <location evidence="1 7">Cell membrane</location>
        <topology evidence="1 7">Multi-pass membrane protein</topology>
    </subcellularLocation>
</comment>
<feature type="transmembrane region" description="Helical" evidence="7">
    <location>
        <begin position="23"/>
        <end position="44"/>
    </location>
</feature>
<evidence type="ECO:0000259" key="8">
    <source>
        <dbReference type="Pfam" id="PF09335"/>
    </source>
</evidence>
<sequence>MLASIMPDLNQLLPQLIGQYGNLIYLGLFIVIFIETGVVVLPFLPGDSLLFLCGSLAALDGQPLNIEILLILLSIAAVIGDSLNFEIGKHLGQHLTHSEKMQRWIKPEYLARSQGFFEKHGKAAIFLGRFMPIIRTFIPFTAGISQMPYRSFITYNILGGISWVLLAVGSGYLFGNIAFVKNHFELIMVAIILISLLPALIMALKKKATPEEN</sequence>
<feature type="domain" description="VTT" evidence="8">
    <location>
        <begin position="44"/>
        <end position="172"/>
    </location>
</feature>